<keyword evidence="1" id="KW-0472">Membrane</keyword>
<evidence type="ECO:0000256" key="1">
    <source>
        <dbReference type="SAM" id="Phobius"/>
    </source>
</evidence>
<keyword evidence="1" id="KW-0812">Transmembrane</keyword>
<feature type="transmembrane region" description="Helical" evidence="1">
    <location>
        <begin position="109"/>
        <end position="132"/>
    </location>
</feature>
<accession>A0A0G1KS15</accession>
<dbReference type="Proteomes" id="UP000034087">
    <property type="component" value="Unassembled WGS sequence"/>
</dbReference>
<sequence>MSFLFDLIWKQTIVAYFQNWPYYGGDWTSKWGLFFLSIPFFGMFVSLMFFLIWSDRHHAKYPVNKDSGPEKELPKVPDGLFAFSTKEDSLFVKGYLEEFKRYPRSLCDYVPYCTGWVAIFGFCGLTFFGVLVLSSNLLFYWLWVFLYQVLLAMPWFITEVIPSIASLVTGFTVFVISDAFKDVVNSSIVTKIGAFLFFLSIVVFFLSIVVFLLRSRVGRATRLWVYSKAKRMCIPLRIIPAKK</sequence>
<dbReference type="AlphaFoldDB" id="A0A0G1KS15"/>
<name>A0A0G1KS15_9BACT</name>
<feature type="transmembrane region" description="Helical" evidence="1">
    <location>
        <begin position="164"/>
        <end position="180"/>
    </location>
</feature>
<evidence type="ECO:0000313" key="2">
    <source>
        <dbReference type="EMBL" id="KKT59107.1"/>
    </source>
</evidence>
<protein>
    <submittedName>
        <fullName evidence="2">Uncharacterized protein</fullName>
    </submittedName>
</protein>
<evidence type="ECO:0000313" key="3">
    <source>
        <dbReference type="Proteomes" id="UP000034087"/>
    </source>
</evidence>
<reference evidence="2 3" key="1">
    <citation type="journal article" date="2015" name="Nature">
        <title>rRNA introns, odd ribosomes, and small enigmatic genomes across a large radiation of phyla.</title>
        <authorList>
            <person name="Brown C.T."/>
            <person name="Hug L.A."/>
            <person name="Thomas B.C."/>
            <person name="Sharon I."/>
            <person name="Castelle C.J."/>
            <person name="Singh A."/>
            <person name="Wilkins M.J."/>
            <person name="Williams K.H."/>
            <person name="Banfield J.F."/>
        </authorList>
    </citation>
    <scope>NUCLEOTIDE SEQUENCE [LARGE SCALE GENOMIC DNA]</scope>
</reference>
<gene>
    <name evidence="2" type="ORF">UW53_C0022G0006</name>
</gene>
<organism evidence="2 3">
    <name type="scientific">Candidatus Giovannonibacteria bacterium GW2011_GWA1_44_25</name>
    <dbReference type="NCBI Taxonomy" id="1618645"/>
    <lineage>
        <taxon>Bacteria</taxon>
        <taxon>Candidatus Giovannoniibacteriota</taxon>
    </lineage>
</organism>
<feature type="transmembrane region" description="Helical" evidence="1">
    <location>
        <begin position="31"/>
        <end position="53"/>
    </location>
</feature>
<comment type="caution">
    <text evidence="2">The sequence shown here is derived from an EMBL/GenBank/DDBJ whole genome shotgun (WGS) entry which is preliminary data.</text>
</comment>
<feature type="transmembrane region" description="Helical" evidence="1">
    <location>
        <begin position="138"/>
        <end position="157"/>
    </location>
</feature>
<keyword evidence="1" id="KW-1133">Transmembrane helix</keyword>
<proteinExistence type="predicted"/>
<feature type="transmembrane region" description="Helical" evidence="1">
    <location>
        <begin position="192"/>
        <end position="213"/>
    </location>
</feature>
<dbReference type="EMBL" id="LCIR01000022">
    <property type="protein sequence ID" value="KKT59107.1"/>
    <property type="molecule type" value="Genomic_DNA"/>
</dbReference>